<dbReference type="PROSITE" id="PS00028">
    <property type="entry name" value="ZINC_FINGER_C2H2_1"/>
    <property type="match status" value="1"/>
</dbReference>
<dbReference type="Proteomes" id="UP001626550">
    <property type="component" value="Unassembled WGS sequence"/>
</dbReference>
<dbReference type="InterPro" id="IPR013087">
    <property type="entry name" value="Znf_C2H2_type"/>
</dbReference>
<evidence type="ECO:0000259" key="3">
    <source>
        <dbReference type="PROSITE" id="PS50157"/>
    </source>
</evidence>
<reference evidence="4 5" key="1">
    <citation type="submission" date="2024-11" db="EMBL/GenBank/DDBJ databases">
        <title>Adaptive evolution of stress response genes in parasites aligns with host niche diversity.</title>
        <authorList>
            <person name="Hahn C."/>
            <person name="Resl P."/>
        </authorList>
    </citation>
    <scope>NUCLEOTIDE SEQUENCE [LARGE SCALE GENOMIC DNA]</scope>
    <source>
        <strain evidence="4">EGGRZ-B1_66</strain>
        <tissue evidence="4">Body</tissue>
    </source>
</reference>
<sequence length="352" mass="37989">MLVLNANWRGRSYVGSLIDATKNSMGPSCSDKSVSSLSLLRNRNWRGGTGGAGLYRNRPGSLGRAGLVSPRLHHASHMHHHYHLSGLSNIHGPVTTRSAAAAANSSDDRSQPNEGKLVGAKRRSKRNGRPFHETHEEDAVLSPNNGAAESLPFQCPFVECDKRFPSLISLRFHTQMGHQWAASKRVPKSSIGDSAKSVHVRKRRKLGPRSSPQKPPKLETSAEKKEEEKGEQEGEKEKSEDDELQPPKLVVEEERVNPVPSPAYSDISDDGAAPPSCDPELLLTTPLLASSNGPLTVSTMYFNASTPTALLGAGNSPVAVSPSLLVFPKKPPPNGNKYSPGEEQTKPVLSTN</sequence>
<evidence type="ECO:0000256" key="1">
    <source>
        <dbReference type="PROSITE-ProRule" id="PRU00042"/>
    </source>
</evidence>
<feature type="region of interest" description="Disordered" evidence="2">
    <location>
        <begin position="181"/>
        <end position="278"/>
    </location>
</feature>
<dbReference type="AlphaFoldDB" id="A0ABD2PYR9"/>
<organism evidence="4 5">
    <name type="scientific">Cichlidogyrus casuarinus</name>
    <dbReference type="NCBI Taxonomy" id="1844966"/>
    <lineage>
        <taxon>Eukaryota</taxon>
        <taxon>Metazoa</taxon>
        <taxon>Spiralia</taxon>
        <taxon>Lophotrochozoa</taxon>
        <taxon>Platyhelminthes</taxon>
        <taxon>Monogenea</taxon>
        <taxon>Monopisthocotylea</taxon>
        <taxon>Dactylogyridea</taxon>
        <taxon>Ancyrocephalidae</taxon>
        <taxon>Cichlidogyrus</taxon>
    </lineage>
</organism>
<feature type="region of interest" description="Disordered" evidence="2">
    <location>
        <begin position="97"/>
        <end position="145"/>
    </location>
</feature>
<feature type="domain" description="C2H2-type" evidence="3">
    <location>
        <begin position="153"/>
        <end position="178"/>
    </location>
</feature>
<comment type="caution">
    <text evidence="4">The sequence shown here is derived from an EMBL/GenBank/DDBJ whole genome shotgun (WGS) entry which is preliminary data.</text>
</comment>
<keyword evidence="5" id="KW-1185">Reference proteome</keyword>
<evidence type="ECO:0000256" key="2">
    <source>
        <dbReference type="SAM" id="MobiDB-lite"/>
    </source>
</evidence>
<accession>A0ABD2PYR9</accession>
<dbReference type="EMBL" id="JBJKFK010002117">
    <property type="protein sequence ID" value="KAL3311606.1"/>
    <property type="molecule type" value="Genomic_DNA"/>
</dbReference>
<keyword evidence="1" id="KW-0863">Zinc-finger</keyword>
<keyword evidence="1" id="KW-0862">Zinc</keyword>
<keyword evidence="1" id="KW-0479">Metal-binding</keyword>
<protein>
    <recommendedName>
        <fullName evidence="3">C2H2-type domain-containing protein</fullName>
    </recommendedName>
</protein>
<evidence type="ECO:0000313" key="5">
    <source>
        <dbReference type="Proteomes" id="UP001626550"/>
    </source>
</evidence>
<feature type="compositionally biased region" description="Basic residues" evidence="2">
    <location>
        <begin position="198"/>
        <end position="207"/>
    </location>
</feature>
<name>A0ABD2PYR9_9PLAT</name>
<proteinExistence type="predicted"/>
<feature type="compositionally biased region" description="Basic residues" evidence="2">
    <location>
        <begin position="119"/>
        <end position="129"/>
    </location>
</feature>
<dbReference type="GO" id="GO:0008270">
    <property type="term" value="F:zinc ion binding"/>
    <property type="evidence" value="ECO:0007669"/>
    <property type="project" value="UniProtKB-KW"/>
</dbReference>
<evidence type="ECO:0000313" key="4">
    <source>
        <dbReference type="EMBL" id="KAL3311606.1"/>
    </source>
</evidence>
<feature type="compositionally biased region" description="Basic and acidic residues" evidence="2">
    <location>
        <begin position="216"/>
        <end position="239"/>
    </location>
</feature>
<feature type="region of interest" description="Disordered" evidence="2">
    <location>
        <begin position="327"/>
        <end position="352"/>
    </location>
</feature>
<gene>
    <name evidence="4" type="ORF">Ciccas_009809</name>
</gene>
<dbReference type="PROSITE" id="PS50157">
    <property type="entry name" value="ZINC_FINGER_C2H2_2"/>
    <property type="match status" value="1"/>
</dbReference>